<evidence type="ECO:0000256" key="11">
    <source>
        <dbReference type="ARBA" id="ARBA00034010"/>
    </source>
</evidence>
<dbReference type="EC" id="1.1.99.29" evidence="5"/>
<comment type="subunit">
    <text evidence="4">Monomer.</text>
</comment>
<keyword evidence="8 16" id="KW-0274">FAD</keyword>
<keyword evidence="21" id="KW-1185">Reference proteome</keyword>
<dbReference type="InterPro" id="IPR012132">
    <property type="entry name" value="GMC_OxRdtase"/>
</dbReference>
<dbReference type="OrthoDB" id="269227at2759"/>
<comment type="function">
    <text evidence="9">Catalyzes the single-oxidation or sequential double oxidation reaction of carbohydrates primarily at carbon-2 and/or carbon-3 with the concomitant reduction of the flavin. The enzyme exhibits a broad sugar substrate specificity, oxidizing different aldopyranoses to the corresponding C-1, C-2, C-3 or C-1,2, C-2,3 and C-3,4 (di)dehydro sugars with substrate-specific regioselectivity. Accepts only a narrow range of electron acceptors such as substituted benzoquinones and complexed metal ions and reacts extremely slowly with O(2) as acceptor. May play a role in the natural recycling of plant matter by oxidizing all major monosaccharides in lignocellulose and by reducing quinone compounds or reactive radical species generated during lignin depolymerization.</text>
</comment>
<dbReference type="InterPro" id="IPR000172">
    <property type="entry name" value="GMC_OxRdtase_N"/>
</dbReference>
<evidence type="ECO:0000313" key="21">
    <source>
        <dbReference type="Proteomes" id="UP000307440"/>
    </source>
</evidence>
<dbReference type="Gene3D" id="3.30.560.10">
    <property type="entry name" value="Glucose Oxidase, domain 3"/>
    <property type="match status" value="1"/>
</dbReference>
<evidence type="ECO:0000256" key="1">
    <source>
        <dbReference type="ARBA" id="ARBA00001974"/>
    </source>
</evidence>
<dbReference type="PANTHER" id="PTHR11552:SF147">
    <property type="entry name" value="CHOLINE DEHYDROGENASE, MITOCHONDRIAL"/>
    <property type="match status" value="1"/>
</dbReference>
<dbReference type="PIRSF" id="PIRSF000137">
    <property type="entry name" value="Alcohol_oxidase"/>
    <property type="match status" value="1"/>
</dbReference>
<feature type="active site" description="Proton donor" evidence="15">
    <location>
        <position position="527"/>
    </location>
</feature>
<feature type="binding site" evidence="16">
    <location>
        <position position="264"/>
    </location>
    <ligand>
        <name>FAD</name>
        <dbReference type="ChEBI" id="CHEBI:57692"/>
    </ligand>
</feature>
<comment type="catalytic activity">
    <reaction evidence="13">
        <text>a pyranoside + acceptor = a pyranosid-3-ulose + reduced acceptor.</text>
        <dbReference type="EC" id="1.1.99.29"/>
    </reaction>
</comment>
<accession>A0A5C3KQR9</accession>
<organism evidence="20 21">
    <name type="scientific">Coprinopsis marcescibilis</name>
    <name type="common">Agaric fungus</name>
    <name type="synonym">Psathyrella marcescibilis</name>
    <dbReference type="NCBI Taxonomy" id="230819"/>
    <lineage>
        <taxon>Eukaryota</taxon>
        <taxon>Fungi</taxon>
        <taxon>Dikarya</taxon>
        <taxon>Basidiomycota</taxon>
        <taxon>Agaricomycotina</taxon>
        <taxon>Agaricomycetes</taxon>
        <taxon>Agaricomycetidae</taxon>
        <taxon>Agaricales</taxon>
        <taxon>Agaricineae</taxon>
        <taxon>Psathyrellaceae</taxon>
        <taxon>Coprinopsis</taxon>
    </lineage>
</organism>
<dbReference type="AlphaFoldDB" id="A0A5C3KQR9"/>
<sequence length="594" mass="65112">MRFYLHITLPLLFVHINTAYAGITGSFSTLPRGREYDFVIAGGGNAGVVLAHRLTENPRWKVLVIEAGPTHEDVFNSRVPGLVGSLQGTPYDWNYTTVPLPELNNRVLALARGHILGGSNSINGMFYTRGSSSDYDRWARVTGDSGWSWKEILPYIYKTEKWTSPSDGHDDRGEYDPKYHSTTGLVSVSITGATQAIDAKVIQASKELGGEFQYNVDMNSGNLLGLGWTQLTVGNGERSSAAASYLAPKYANRKNLDVLVGHRVVKIVESGRSRGNAPVLTTVRFVQEAKPNAQAFEVTASKEVLVCGGVFGTPQILHLSGLGDSAELKAKGIKPVVNLPDVGKNLTDQPMMFLTYALGISETREPTRELQQSWLDQWVKEKRGPLTGPGNNHLAWMRIPEDSPIWEEYEDPASGRNTPHIELSFAGHGMHPIPAPTLNGLIIPLQPISRGSVTLKSDNIFDDPLIDIGFLKSSFDLFTFKQGIANLRRFYEAKAWSSWNLTLTTPVPDNDAELEEFIRNTIISAAHAGGTAAMSPRDAQWGVVDPDLRVKKVKGLRVVDASIMPFVPAGHTQAPVYAIAERAADLIKRTWSGK</sequence>
<feature type="active site" description="Proton acceptor" evidence="15">
    <location>
        <position position="571"/>
    </location>
</feature>
<dbReference type="SUPFAM" id="SSF54373">
    <property type="entry name" value="FAD-linked reductases, C-terminal domain"/>
    <property type="match status" value="1"/>
</dbReference>
<evidence type="ECO:0000256" key="8">
    <source>
        <dbReference type="ARBA" id="ARBA00022827"/>
    </source>
</evidence>
<feature type="chain" id="PRO_5022683996" description="pyranose dehydrogenase (acceptor)" evidence="17">
    <location>
        <begin position="22"/>
        <end position="594"/>
    </location>
</feature>
<evidence type="ECO:0000256" key="17">
    <source>
        <dbReference type="SAM" id="SignalP"/>
    </source>
</evidence>
<evidence type="ECO:0000256" key="7">
    <source>
        <dbReference type="ARBA" id="ARBA00022630"/>
    </source>
</evidence>
<evidence type="ECO:0000256" key="10">
    <source>
        <dbReference type="ARBA" id="ARBA00033986"/>
    </source>
</evidence>
<comment type="catalytic activity">
    <reaction evidence="12">
        <text>pyranose + acceptor = pyranos-3-ulose + reduced acceptor.</text>
        <dbReference type="EC" id="1.1.99.29"/>
    </reaction>
</comment>
<dbReference type="EMBL" id="ML210229">
    <property type="protein sequence ID" value="TFK22911.1"/>
    <property type="molecule type" value="Genomic_DNA"/>
</dbReference>
<evidence type="ECO:0000256" key="14">
    <source>
        <dbReference type="ARBA" id="ARBA00034059"/>
    </source>
</evidence>
<dbReference type="Pfam" id="PF05199">
    <property type="entry name" value="GMC_oxred_C"/>
    <property type="match status" value="1"/>
</dbReference>
<evidence type="ECO:0000256" key="3">
    <source>
        <dbReference type="ARBA" id="ARBA00010790"/>
    </source>
</evidence>
<evidence type="ECO:0000256" key="5">
    <source>
        <dbReference type="ARBA" id="ARBA00013177"/>
    </source>
</evidence>
<evidence type="ECO:0000313" key="20">
    <source>
        <dbReference type="EMBL" id="TFK22911.1"/>
    </source>
</evidence>
<evidence type="ECO:0000256" key="2">
    <source>
        <dbReference type="ARBA" id="ARBA00004613"/>
    </source>
</evidence>
<evidence type="ECO:0000256" key="4">
    <source>
        <dbReference type="ARBA" id="ARBA00011245"/>
    </source>
</evidence>
<gene>
    <name evidence="20" type="ORF">FA15DRAFT_621714</name>
</gene>
<name>A0A5C3KQR9_COPMA</name>
<dbReference type="PANTHER" id="PTHR11552">
    <property type="entry name" value="GLUCOSE-METHANOL-CHOLINE GMC OXIDOREDUCTASE"/>
    <property type="match status" value="1"/>
</dbReference>
<comment type="catalytic activity">
    <reaction evidence="14">
        <text>a pyranoside + acceptor = a pyranosid-3,4-diulose + reduced acceptor.</text>
        <dbReference type="EC" id="1.1.99.29"/>
    </reaction>
</comment>
<dbReference type="GO" id="GO:0033718">
    <property type="term" value="F:pyranose dehydrogenase (acceptor) activity"/>
    <property type="evidence" value="ECO:0007669"/>
    <property type="project" value="UniProtKB-EC"/>
</dbReference>
<evidence type="ECO:0000256" key="12">
    <source>
        <dbReference type="ARBA" id="ARBA00034029"/>
    </source>
</evidence>
<feature type="domain" description="Glucose-methanol-choline oxidoreductase N-terminal" evidence="18">
    <location>
        <begin position="36"/>
        <end position="350"/>
    </location>
</feature>
<feature type="domain" description="Glucose-methanol-choline oxidoreductase C-terminal" evidence="19">
    <location>
        <begin position="447"/>
        <end position="580"/>
    </location>
</feature>
<keyword evidence="17" id="KW-0732">Signal</keyword>
<reference evidence="20 21" key="1">
    <citation type="journal article" date="2019" name="Nat. Ecol. Evol.">
        <title>Megaphylogeny resolves global patterns of mushroom evolution.</title>
        <authorList>
            <person name="Varga T."/>
            <person name="Krizsan K."/>
            <person name="Foldi C."/>
            <person name="Dima B."/>
            <person name="Sanchez-Garcia M."/>
            <person name="Sanchez-Ramirez S."/>
            <person name="Szollosi G.J."/>
            <person name="Szarkandi J.G."/>
            <person name="Papp V."/>
            <person name="Albert L."/>
            <person name="Andreopoulos W."/>
            <person name="Angelini C."/>
            <person name="Antonin V."/>
            <person name="Barry K.W."/>
            <person name="Bougher N.L."/>
            <person name="Buchanan P."/>
            <person name="Buyck B."/>
            <person name="Bense V."/>
            <person name="Catcheside P."/>
            <person name="Chovatia M."/>
            <person name="Cooper J."/>
            <person name="Damon W."/>
            <person name="Desjardin D."/>
            <person name="Finy P."/>
            <person name="Geml J."/>
            <person name="Haridas S."/>
            <person name="Hughes K."/>
            <person name="Justo A."/>
            <person name="Karasinski D."/>
            <person name="Kautmanova I."/>
            <person name="Kiss B."/>
            <person name="Kocsube S."/>
            <person name="Kotiranta H."/>
            <person name="LaButti K.M."/>
            <person name="Lechner B.E."/>
            <person name="Liimatainen K."/>
            <person name="Lipzen A."/>
            <person name="Lukacs Z."/>
            <person name="Mihaltcheva S."/>
            <person name="Morgado L.N."/>
            <person name="Niskanen T."/>
            <person name="Noordeloos M.E."/>
            <person name="Ohm R.A."/>
            <person name="Ortiz-Santana B."/>
            <person name="Ovrebo C."/>
            <person name="Racz N."/>
            <person name="Riley R."/>
            <person name="Savchenko A."/>
            <person name="Shiryaev A."/>
            <person name="Soop K."/>
            <person name="Spirin V."/>
            <person name="Szebenyi C."/>
            <person name="Tomsovsky M."/>
            <person name="Tulloss R.E."/>
            <person name="Uehling J."/>
            <person name="Grigoriev I.V."/>
            <person name="Vagvolgyi C."/>
            <person name="Papp T."/>
            <person name="Martin F.M."/>
            <person name="Miettinen O."/>
            <person name="Hibbett D.S."/>
            <person name="Nagy L.G."/>
        </authorList>
    </citation>
    <scope>NUCLEOTIDE SEQUENCE [LARGE SCALE GENOMIC DNA]</scope>
    <source>
        <strain evidence="20 21">CBS 121175</strain>
    </source>
</reference>
<dbReference type="GO" id="GO:0005576">
    <property type="term" value="C:extracellular region"/>
    <property type="evidence" value="ECO:0007669"/>
    <property type="project" value="UniProtKB-SubCell"/>
</dbReference>
<evidence type="ECO:0000256" key="9">
    <source>
        <dbReference type="ARBA" id="ARBA00024699"/>
    </source>
</evidence>
<comment type="catalytic activity">
    <reaction evidence="10">
        <text>pyranose + acceptor = pyranos-2-ulose + reduced acceptor.</text>
        <dbReference type="EC" id="1.1.99.29"/>
    </reaction>
</comment>
<dbReference type="SUPFAM" id="SSF51905">
    <property type="entry name" value="FAD/NAD(P)-binding domain"/>
    <property type="match status" value="1"/>
</dbReference>
<evidence type="ECO:0000256" key="6">
    <source>
        <dbReference type="ARBA" id="ARBA00022525"/>
    </source>
</evidence>
<comment type="subcellular location">
    <subcellularLocation>
        <location evidence="2">Secreted</location>
    </subcellularLocation>
</comment>
<dbReference type="InterPro" id="IPR036188">
    <property type="entry name" value="FAD/NAD-bd_sf"/>
</dbReference>
<protein>
    <recommendedName>
        <fullName evidence="5">pyranose dehydrogenase (acceptor)</fullName>
        <ecNumber evidence="5">1.1.99.29</ecNumber>
    </recommendedName>
</protein>
<evidence type="ECO:0000256" key="16">
    <source>
        <dbReference type="PIRSR" id="PIRSR000137-2"/>
    </source>
</evidence>
<comment type="similarity">
    <text evidence="3">Belongs to the GMC oxidoreductase family.</text>
</comment>
<proteinExistence type="inferred from homology"/>
<feature type="signal peptide" evidence="17">
    <location>
        <begin position="1"/>
        <end position="21"/>
    </location>
</feature>
<evidence type="ECO:0000259" key="19">
    <source>
        <dbReference type="Pfam" id="PF05199"/>
    </source>
</evidence>
<dbReference type="Pfam" id="PF00732">
    <property type="entry name" value="GMC_oxred_N"/>
    <property type="match status" value="1"/>
</dbReference>
<evidence type="ECO:0000256" key="15">
    <source>
        <dbReference type="PIRSR" id="PIRSR000137-1"/>
    </source>
</evidence>
<evidence type="ECO:0000259" key="18">
    <source>
        <dbReference type="Pfam" id="PF00732"/>
    </source>
</evidence>
<comment type="catalytic activity">
    <reaction evidence="11">
        <text>pyranose + acceptor = pyranos-2,3-diulose + reduced acceptor.</text>
        <dbReference type="EC" id="1.1.99.29"/>
    </reaction>
</comment>
<comment type="cofactor">
    <cofactor evidence="1 16">
        <name>FAD</name>
        <dbReference type="ChEBI" id="CHEBI:57692"/>
    </cofactor>
</comment>
<dbReference type="InterPro" id="IPR007867">
    <property type="entry name" value="GMC_OxRtase_C"/>
</dbReference>
<dbReference type="Proteomes" id="UP000307440">
    <property type="component" value="Unassembled WGS sequence"/>
</dbReference>
<dbReference type="Gene3D" id="3.50.50.60">
    <property type="entry name" value="FAD/NAD(P)-binding domain"/>
    <property type="match status" value="1"/>
</dbReference>
<keyword evidence="7" id="KW-0285">Flavoprotein</keyword>
<dbReference type="GO" id="GO:0050660">
    <property type="term" value="F:flavin adenine dinucleotide binding"/>
    <property type="evidence" value="ECO:0007669"/>
    <property type="project" value="InterPro"/>
</dbReference>
<dbReference type="STRING" id="230819.A0A5C3KQR9"/>
<keyword evidence="6" id="KW-0964">Secreted</keyword>
<evidence type="ECO:0000256" key="13">
    <source>
        <dbReference type="ARBA" id="ARBA00034050"/>
    </source>
</evidence>